<sequence length="521" mass="57986">MSPFSKRYPAGSYCYDLQKNVEELEMEIKIINRRSFAADPKTTPETILPGMIDYHLGGSRLLTDSAGAHTAYIGPGSSARMMQHLLKGIVEWHFTHKGPEFETTVTPLFNPSPSIDDHGPRQNFPVTLDHRKIELATTVTPSMQRAMVEHYLKVIQPEYPLLSPDQEASLLEKENPLRWSTTNAAHADGVALTAIFAISAALISRDIDPMLSTISTTYRESLRAVSQQGSTQANIQTLSRSIITACFSVICEIIGPTSNGATWGLLGRALASMVELRAEYRAQSQGLDADFHRLEYSLLKLEGSISIHFRRPSRYCAMRSSVNVLDSSISRGQVDPSVLYTNIRNITESFCTTPLPQQEHFESLIPSDLRASISQAGADITLPAAVIYLTLHPLFTSKGTEIFSDYPLPTTAINLLHTIGRSARKIIDEYFQSSKVNKIISIWMAAERVLEAGAVWATYLIIMKRKQSSTGGLSNIGMNHVMRTLTRCSTLLVSFAERWKEGLVYVEIWEIFLSLLWGVLE</sequence>
<dbReference type="OrthoDB" id="189997at2759"/>
<dbReference type="Proteomes" id="UP000254866">
    <property type="component" value="Unassembled WGS sequence"/>
</dbReference>
<accession>A0A370U1I6</accession>
<dbReference type="RefSeq" id="XP_031874283.1">
    <property type="nucleotide sequence ID" value="XM_032010229.1"/>
</dbReference>
<comment type="caution">
    <text evidence="1">The sequence shown here is derived from an EMBL/GenBank/DDBJ whole genome shotgun (WGS) entry which is preliminary data.</text>
</comment>
<dbReference type="GeneID" id="43594455"/>
<evidence type="ECO:0000313" key="1">
    <source>
        <dbReference type="EMBL" id="RDL41627.1"/>
    </source>
</evidence>
<dbReference type="EMBL" id="NPIC01000001">
    <property type="protein sequence ID" value="RDL41627.1"/>
    <property type="molecule type" value="Genomic_DNA"/>
</dbReference>
<gene>
    <name evidence="1" type="ORF">BP5553_01606</name>
</gene>
<protein>
    <recommendedName>
        <fullName evidence="3">Transcription factor domain-containing protein</fullName>
    </recommendedName>
</protein>
<dbReference type="CDD" id="cd12148">
    <property type="entry name" value="fungal_TF_MHR"/>
    <property type="match status" value="1"/>
</dbReference>
<evidence type="ECO:0000313" key="2">
    <source>
        <dbReference type="Proteomes" id="UP000254866"/>
    </source>
</evidence>
<evidence type="ECO:0008006" key="3">
    <source>
        <dbReference type="Google" id="ProtNLM"/>
    </source>
</evidence>
<dbReference type="AlphaFoldDB" id="A0A370U1I6"/>
<organism evidence="1 2">
    <name type="scientific">Venustampulla echinocandica</name>
    <dbReference type="NCBI Taxonomy" id="2656787"/>
    <lineage>
        <taxon>Eukaryota</taxon>
        <taxon>Fungi</taxon>
        <taxon>Dikarya</taxon>
        <taxon>Ascomycota</taxon>
        <taxon>Pezizomycotina</taxon>
        <taxon>Leotiomycetes</taxon>
        <taxon>Helotiales</taxon>
        <taxon>Pleuroascaceae</taxon>
        <taxon>Venustampulla</taxon>
    </lineage>
</organism>
<keyword evidence="2" id="KW-1185">Reference proteome</keyword>
<name>A0A370U1I6_9HELO</name>
<proteinExistence type="predicted"/>
<reference evidence="1 2" key="1">
    <citation type="journal article" date="2018" name="IMA Fungus">
        <title>IMA Genome-F 9: Draft genome sequence of Annulohypoxylon stygium, Aspergillus mulundensis, Berkeleyomyces basicola (syn. Thielaviopsis basicola), Ceratocystis smalleyi, two Cercospora beticola strains, Coleophoma cylindrospora, Fusarium fracticaudum, Phialophora cf. hyalina, and Morchella septimelata.</title>
        <authorList>
            <person name="Wingfield B.D."/>
            <person name="Bills G.F."/>
            <person name="Dong Y."/>
            <person name="Huang W."/>
            <person name="Nel W.J."/>
            <person name="Swalarsk-Parry B.S."/>
            <person name="Vaghefi N."/>
            <person name="Wilken P.M."/>
            <person name="An Z."/>
            <person name="de Beer Z.W."/>
            <person name="De Vos L."/>
            <person name="Chen L."/>
            <person name="Duong T.A."/>
            <person name="Gao Y."/>
            <person name="Hammerbacher A."/>
            <person name="Kikkert J.R."/>
            <person name="Li Y."/>
            <person name="Li H."/>
            <person name="Li K."/>
            <person name="Li Q."/>
            <person name="Liu X."/>
            <person name="Ma X."/>
            <person name="Naidoo K."/>
            <person name="Pethybridge S.J."/>
            <person name="Sun J."/>
            <person name="Steenkamp E.T."/>
            <person name="van der Nest M.A."/>
            <person name="van Wyk S."/>
            <person name="Wingfield M.J."/>
            <person name="Xiong C."/>
            <person name="Yue Q."/>
            <person name="Zhang X."/>
        </authorList>
    </citation>
    <scope>NUCLEOTIDE SEQUENCE [LARGE SCALE GENOMIC DNA]</scope>
    <source>
        <strain evidence="1 2">BP 5553</strain>
    </source>
</reference>